<proteinExistence type="predicted"/>
<feature type="transmembrane region" description="Helical" evidence="1">
    <location>
        <begin position="421"/>
        <end position="443"/>
    </location>
</feature>
<name>A0A7J6NL81_PEROL</name>
<dbReference type="OrthoDB" id="458022at2759"/>
<feature type="transmembrane region" description="Helical" evidence="1">
    <location>
        <begin position="372"/>
        <end position="395"/>
    </location>
</feature>
<accession>A0A7J6NL81</accession>
<dbReference type="SUPFAM" id="SSF53098">
    <property type="entry name" value="Ribonuclease H-like"/>
    <property type="match status" value="1"/>
</dbReference>
<dbReference type="Gene3D" id="3.30.420.10">
    <property type="entry name" value="Ribonuclease H-like superfamily/Ribonuclease H"/>
    <property type="match status" value="1"/>
</dbReference>
<comment type="caution">
    <text evidence="2">The sequence shown here is derived from an EMBL/GenBank/DDBJ whole genome shotgun (WGS) entry which is preliminary data.</text>
</comment>
<sequence>MAVWSASAQVSRAQSQFGMFALVSISKRVITVSVDLIKAWSLVCVGLDSVTLSGRLVYEATPTSSQPQDSTSLATVYLVDDADPKLMVPLPRAVAPTDPPTRLCSQDKNIAHDVLQALASKGWRDLPLSNGYRCRIRKLCPAEHLDSPHQTHVGELFLPASTPLTRPTLRDFATPLFKRLSPDLKAAYNSMVQDYVVKKWWVPAPSVTSIPSPAPAANVFLINGSKRPRLVCDLRACNASLPRASSRNPDLWKVLSIIRLTGPSIIVGADISSAFYAVRVSAESGTTHFVLHTALGTFWSTRSLFGTSIGPSSLGGTLGSGVEAVKDCPSISRSSSLVSVVSEHSERGGTDGQNSADFICNLQYFVDDIVCSGFVCMIVLHLMAILLQVLAFLAFNCQPKKCAILTTEDNRQEAEKACKQFGLLFPIVDAVGVLGVTFSYTAVDGATPVCLSMNCDARARMAKAMDFLNKDPVLAQRPSKVDIFSVGGMLSFDQGRVHGERRLISDLLKVIIARNFPTSSWNQPCDLTSMAPTEQQAFEAVVLWAREVCAASSSCSHVSPLRAKGQAEITIIVETDASLYSGATVIRINDDIILLDVYRFSARQVSYSSNRRELLMCLQGLRRAAELVSYHRTTLTASDEWSPLTFHVDFRTDNKSSCSWLSNDDAVLKLQSSKILERRAIIRLIDSISEELKVIRQYGRLSVSHLAGVSNHYADSASRLLDRPVKTGTATTRLGELVASYKKTDDIKPSQLTISNNEGESTEDHCCWVESIPHDEVRLIANASSTVSSLLREELPSFSPENAIGLEKDLEGDFDSCCCLIEDDNHLKGIVPHTHDRQPSSSMIASLTFDSLNVCDDVCRAVDSVFTIRDDLYQIPPAPDPATEPLIEIIAGDSWDVDSVLQRVHSLRSVLSVLRSNAKRPNATTLDCDWDQAWSQEDVWCAAHSAQVSTVNGNSLLDIKSKKGLSWDVVDPTGLAKVLAYRCGLPTGEVVLQPWIPPTNVQFIKKIVLSAHRSCRHGCLPTTASRVKLFHVQSLIRTVKSTINNCITCKILRSTRTWSVPCGMGDTSADEMFKLAPYSYATCDVLSLGDHSKLLTVQCRATRHVCWKHLDDDGENIDNIIRALKRVKRCVGGIRYLYTDQAGYFRSEKFRQRLLQELRCELRLQPRYAPWSGSNERHHRTALNMLRALLRHDGGRVGGLTPSQRQDIYDEVTLLHNSLPIGVYTLEGAREIPLTSDMLAFGHTRADSFTDVSTLRTLTPWVPYAVVRKARNIYLSHMWSIVKKRNSELRPVNKRPVADHDNEPFYVSSPVLVYTGVPRKLAPAFSLGHVKERVSTNRIRIVHPNGTTSIENIRNVVPMVRYDRDPPQQDDLSDR</sequence>
<evidence type="ECO:0000313" key="3">
    <source>
        <dbReference type="Proteomes" id="UP000541610"/>
    </source>
</evidence>
<keyword evidence="1" id="KW-0812">Transmembrane</keyword>
<organism evidence="2 3">
    <name type="scientific">Perkinsus olseni</name>
    <name type="common">Perkinsus atlanticus</name>
    <dbReference type="NCBI Taxonomy" id="32597"/>
    <lineage>
        <taxon>Eukaryota</taxon>
        <taxon>Sar</taxon>
        <taxon>Alveolata</taxon>
        <taxon>Perkinsozoa</taxon>
        <taxon>Perkinsea</taxon>
        <taxon>Perkinsida</taxon>
        <taxon>Perkinsidae</taxon>
        <taxon>Perkinsus</taxon>
    </lineage>
</organism>
<keyword evidence="1" id="KW-1133">Transmembrane helix</keyword>
<dbReference type="InterPro" id="IPR012337">
    <property type="entry name" value="RNaseH-like_sf"/>
</dbReference>
<keyword evidence="1" id="KW-0472">Membrane</keyword>
<dbReference type="EMBL" id="JABANP010000299">
    <property type="protein sequence ID" value="KAF4684653.1"/>
    <property type="molecule type" value="Genomic_DNA"/>
</dbReference>
<reference evidence="2 3" key="1">
    <citation type="submission" date="2020-04" db="EMBL/GenBank/DDBJ databases">
        <title>Perkinsus olseni comparative genomics.</title>
        <authorList>
            <person name="Bogema D.R."/>
        </authorList>
    </citation>
    <scope>NUCLEOTIDE SEQUENCE [LARGE SCALE GENOMIC DNA]</scope>
    <source>
        <strain evidence="2">00978-12</strain>
    </source>
</reference>
<evidence type="ECO:0000313" key="2">
    <source>
        <dbReference type="EMBL" id="KAF4684653.1"/>
    </source>
</evidence>
<dbReference type="Proteomes" id="UP000541610">
    <property type="component" value="Unassembled WGS sequence"/>
</dbReference>
<dbReference type="GO" id="GO:0003676">
    <property type="term" value="F:nucleic acid binding"/>
    <property type="evidence" value="ECO:0007669"/>
    <property type="project" value="InterPro"/>
</dbReference>
<dbReference type="InterPro" id="IPR036397">
    <property type="entry name" value="RNaseH_sf"/>
</dbReference>
<protein>
    <submittedName>
        <fullName evidence="2">Uncharacterized protein</fullName>
    </submittedName>
</protein>
<gene>
    <name evidence="2" type="ORF">FOZ60_007421</name>
</gene>
<evidence type="ECO:0000256" key="1">
    <source>
        <dbReference type="SAM" id="Phobius"/>
    </source>
</evidence>